<reference evidence="2" key="1">
    <citation type="submission" date="2018-08" db="EMBL/GenBank/DDBJ databases">
        <title>Identification of Burkholderia cepacia strains that express a Burkholderia pseudomallei-like capsular polysaccharide.</title>
        <authorList>
            <person name="Burtnick M.N."/>
            <person name="Vongsouvath M."/>
            <person name="Newton P."/>
            <person name="Wuthiekanun V."/>
            <person name="Limmathurotsakul D."/>
            <person name="Brett P.J."/>
            <person name="Chantratita N."/>
            <person name="Dance D.A."/>
        </authorList>
    </citation>
    <scope>NUCLEOTIDE SEQUENCE</scope>
    <source>
        <strain evidence="2">SBXCC001</strain>
    </source>
</reference>
<sequence length="113" mass="12146">MAVRKRIRPIAGRFGRRARALAKRPAAARRSTAARSTVVTPTGVAQSRTVRLASNSIGSVRPEFGGRLASGTAWAMGRLGMATLRHRPFRVPSTSKCGNDLRDFSDAARTVQA</sequence>
<proteinExistence type="predicted"/>
<evidence type="ECO:0000313" key="3">
    <source>
        <dbReference type="Proteomes" id="UP001272137"/>
    </source>
</evidence>
<organism evidence="2 3">
    <name type="scientific">Burkholderia thailandensis</name>
    <dbReference type="NCBI Taxonomy" id="57975"/>
    <lineage>
        <taxon>Bacteria</taxon>
        <taxon>Pseudomonadati</taxon>
        <taxon>Pseudomonadota</taxon>
        <taxon>Betaproteobacteria</taxon>
        <taxon>Burkholderiales</taxon>
        <taxon>Burkholderiaceae</taxon>
        <taxon>Burkholderia</taxon>
        <taxon>pseudomallei group</taxon>
    </lineage>
</organism>
<dbReference type="EMBL" id="QXCT01000002">
    <property type="protein sequence ID" value="MDW9255258.1"/>
    <property type="molecule type" value="Genomic_DNA"/>
</dbReference>
<evidence type="ECO:0000256" key="1">
    <source>
        <dbReference type="SAM" id="MobiDB-lite"/>
    </source>
</evidence>
<dbReference type="AlphaFoldDB" id="A0AAW9D1P2"/>
<protein>
    <submittedName>
        <fullName evidence="2">Uncharacterized protein</fullName>
    </submittedName>
</protein>
<feature type="compositionally biased region" description="Low complexity" evidence="1">
    <location>
        <begin position="23"/>
        <end position="40"/>
    </location>
</feature>
<accession>A0AAW9D1P2</accession>
<gene>
    <name evidence="2" type="ORF">C7S16_0118</name>
</gene>
<dbReference type="Proteomes" id="UP001272137">
    <property type="component" value="Unassembled WGS sequence"/>
</dbReference>
<comment type="caution">
    <text evidence="2">The sequence shown here is derived from an EMBL/GenBank/DDBJ whole genome shotgun (WGS) entry which is preliminary data.</text>
</comment>
<name>A0AAW9D1P2_BURTH</name>
<feature type="region of interest" description="Disordered" evidence="1">
    <location>
        <begin position="21"/>
        <end position="40"/>
    </location>
</feature>
<evidence type="ECO:0000313" key="2">
    <source>
        <dbReference type="EMBL" id="MDW9255258.1"/>
    </source>
</evidence>